<organism evidence="1 2">
    <name type="scientific">Limisphaera ngatamarikiensis</name>
    <dbReference type="NCBI Taxonomy" id="1324935"/>
    <lineage>
        <taxon>Bacteria</taxon>
        <taxon>Pseudomonadati</taxon>
        <taxon>Verrucomicrobiota</taxon>
        <taxon>Verrucomicrobiia</taxon>
        <taxon>Limisphaerales</taxon>
        <taxon>Limisphaeraceae</taxon>
        <taxon>Limisphaera</taxon>
    </lineage>
</organism>
<comment type="caution">
    <text evidence="1">The sequence shown here is derived from an EMBL/GenBank/DDBJ whole genome shotgun (WGS) entry which is preliminary data.</text>
</comment>
<gene>
    <name evidence="1" type="ORF">G4L39_02935</name>
</gene>
<evidence type="ECO:0000313" key="1">
    <source>
        <dbReference type="EMBL" id="NGO38352.1"/>
    </source>
</evidence>
<dbReference type="Proteomes" id="UP000477311">
    <property type="component" value="Unassembled WGS sequence"/>
</dbReference>
<proteinExistence type="predicted"/>
<name>A0A6M1RUC1_9BACT</name>
<keyword evidence="2" id="KW-1185">Reference proteome</keyword>
<dbReference type="EMBL" id="JAAKYA010000014">
    <property type="protein sequence ID" value="NGO38352.1"/>
    <property type="molecule type" value="Genomic_DNA"/>
</dbReference>
<dbReference type="AlphaFoldDB" id="A0A6M1RUC1"/>
<accession>A0A6M1RUC1</accession>
<evidence type="ECO:0000313" key="2">
    <source>
        <dbReference type="Proteomes" id="UP000477311"/>
    </source>
</evidence>
<protein>
    <submittedName>
        <fullName evidence="1">Uncharacterized protein</fullName>
    </submittedName>
</protein>
<sequence length="70" mass="7715">MTRWVLADRCGRATGPGGLWFRPRGRDFRFGGQTRRGSRGARIGLLTARERDDEGLTPAGSGALMGLPRW</sequence>
<reference evidence="1 2" key="1">
    <citation type="submission" date="2020-02" db="EMBL/GenBank/DDBJ databases">
        <title>Draft genome sequence of Limisphaera ngatamarikiensis NGM72.4T, a thermophilic Verrucomicrobia grouped in subdivision 3.</title>
        <authorList>
            <person name="Carere C.R."/>
            <person name="Steen J."/>
            <person name="Hugenholtz P."/>
            <person name="Stott M.B."/>
        </authorList>
    </citation>
    <scope>NUCLEOTIDE SEQUENCE [LARGE SCALE GENOMIC DNA]</scope>
    <source>
        <strain evidence="1 2">NGM72.4</strain>
    </source>
</reference>